<sequence>MATKTTKTTKTSKTSAEQEITLPDTVAKLRTLEPFNGLFENLPAMLEPNDIDYDVVEDMFILLAQIQDVEQDFSESGDTQYARMVGTMVAINRACLDLFDKVAMDSDALRAWAHKFKPADLFERVVTLMNFYATNMGE</sequence>
<gene>
    <name evidence="1" type="ORF">CYJ32_07580</name>
</gene>
<protein>
    <submittedName>
        <fullName evidence="1">Uncharacterized protein</fullName>
    </submittedName>
</protein>
<accession>A0A2I1M1I2</accession>
<dbReference type="RefSeq" id="WP_049217236.1">
    <property type="nucleotide sequence ID" value="NZ_JASOIG010000012.1"/>
</dbReference>
<dbReference type="EMBL" id="PKGU01000007">
    <property type="protein sequence ID" value="PKZ13991.1"/>
    <property type="molecule type" value="Genomic_DNA"/>
</dbReference>
<evidence type="ECO:0000313" key="1">
    <source>
        <dbReference type="EMBL" id="PKZ13991.1"/>
    </source>
</evidence>
<comment type="caution">
    <text evidence="1">The sequence shown here is derived from an EMBL/GenBank/DDBJ whole genome shotgun (WGS) entry which is preliminary data.</text>
</comment>
<reference evidence="1 2" key="1">
    <citation type="submission" date="2017-12" db="EMBL/GenBank/DDBJ databases">
        <title>Phylogenetic diversity of female urinary microbiome.</title>
        <authorList>
            <person name="Thomas-White K."/>
            <person name="Wolfe A.J."/>
        </authorList>
    </citation>
    <scope>NUCLEOTIDE SEQUENCE [LARGE SCALE GENOMIC DNA]</scope>
    <source>
        <strain evidence="1 2">UMB0064</strain>
    </source>
</reference>
<organism evidence="1 2">
    <name type="scientific">Alloscardovia omnicolens</name>
    <dbReference type="NCBI Taxonomy" id="419015"/>
    <lineage>
        <taxon>Bacteria</taxon>
        <taxon>Bacillati</taxon>
        <taxon>Actinomycetota</taxon>
        <taxon>Actinomycetes</taxon>
        <taxon>Bifidobacteriales</taxon>
        <taxon>Bifidobacteriaceae</taxon>
        <taxon>Alloscardovia</taxon>
    </lineage>
</organism>
<proteinExistence type="predicted"/>
<evidence type="ECO:0000313" key="2">
    <source>
        <dbReference type="Proteomes" id="UP000242263"/>
    </source>
</evidence>
<dbReference type="AlphaFoldDB" id="A0A2I1M1I2"/>
<name>A0A2I1M1I2_9BIFI</name>
<dbReference type="Proteomes" id="UP000242263">
    <property type="component" value="Unassembled WGS sequence"/>
</dbReference>